<name>A0AAW4G3E5_GORRU</name>
<comment type="caution">
    <text evidence="2">The sequence shown here is derived from an EMBL/GenBank/DDBJ whole genome shotgun (WGS) entry which is preliminary data.</text>
</comment>
<keyword evidence="1" id="KW-0472">Membrane</keyword>
<reference evidence="2" key="1">
    <citation type="submission" date="2021-02" db="EMBL/GenBank/DDBJ databases">
        <title>Taxonomy, biology and ecology of Rhodococcus bacteria occurring in California pistachio and other woody hosts as revealed by genome sequence analyses.</title>
        <authorList>
            <person name="Riely B."/>
            <person name="Gai Y."/>
        </authorList>
    </citation>
    <scope>NUCLEOTIDE SEQUENCE</scope>
    <source>
        <strain evidence="2">BP-295</strain>
    </source>
</reference>
<dbReference type="Pfam" id="PF13196">
    <property type="entry name" value="DUF4012"/>
    <property type="match status" value="1"/>
</dbReference>
<keyword evidence="1" id="KW-0812">Transmembrane</keyword>
<dbReference type="EMBL" id="JAFFGU010000003">
    <property type="protein sequence ID" value="MBM7277779.1"/>
    <property type="molecule type" value="Genomic_DNA"/>
</dbReference>
<gene>
    <name evidence="2" type="ORF">JTZ10_08420</name>
</gene>
<evidence type="ECO:0000256" key="1">
    <source>
        <dbReference type="SAM" id="Phobius"/>
    </source>
</evidence>
<dbReference type="RefSeq" id="WP_204717819.1">
    <property type="nucleotide sequence ID" value="NZ_JAFFGU010000003.1"/>
</dbReference>
<accession>A0AAW4G3E5</accession>
<keyword evidence="1" id="KW-1133">Transmembrane helix</keyword>
<dbReference type="Proteomes" id="UP001195196">
    <property type="component" value="Unassembled WGS sequence"/>
</dbReference>
<proteinExistence type="predicted"/>
<protein>
    <submittedName>
        <fullName evidence="2">DUF4012 domain-containing protein</fullName>
    </submittedName>
</protein>
<sequence length="588" mass="61928">MTRRIAGNRAVQILALIVVLVAAVVVWLAYSALKVKGDLESVRSDASRARALMLDGDEAGASQAAAAAADSAQAAAGRSHGIVWSAVAAIPGLGSPLKSVQQMSDAVEALSADVLRPAAELAGVLNPDQLRTGNTVNLKLLREAQPGLAEVAGRSTEVADEVASIDPSWLGVVADARTQLAEQVDAAESTLVATDIAARLIPPMLGSEGPRNYFMAFQTPSESRGTGGLVGGFGLLNATGGRVTVPELGANSEFRDPATPKINLGPEYDAIYSYYKPYTDFRNGNLSAHFPDAAKIWLANWRAQTGQKLDGAIALDPIALKYILEVVGPVTLPGGEKITADNVVPITLSTSYQRFADDNEARKAYLQSISEAVVKKLITSGGSTRDLLEALGRGVHERRIMVYSTTPAEQEVLETTKLGHQISDTDSPYLQVAIGNASGSKLDYYLRREIDYTSGDCSGDTRASTITVTLTNTLDETTGLTDYVAGGLGTELAVDKGTNLANVEFLATKGAVLKEMTLDDAGAFYVEQTLHGRPYYSTRVGIAPGRSATITLKIDEPTAAAGEAEVPVQPLVDDPTVTVDVPACGPRE</sequence>
<feature type="transmembrane region" description="Helical" evidence="1">
    <location>
        <begin position="12"/>
        <end position="33"/>
    </location>
</feature>
<evidence type="ECO:0000313" key="2">
    <source>
        <dbReference type="EMBL" id="MBM7277779.1"/>
    </source>
</evidence>
<dbReference type="AlphaFoldDB" id="A0AAW4G3E5"/>
<organism evidence="2 3">
    <name type="scientific">Gordonia rubripertincta</name>
    <name type="common">Rhodococcus corallinus</name>
    <dbReference type="NCBI Taxonomy" id="36822"/>
    <lineage>
        <taxon>Bacteria</taxon>
        <taxon>Bacillati</taxon>
        <taxon>Actinomycetota</taxon>
        <taxon>Actinomycetes</taxon>
        <taxon>Mycobacteriales</taxon>
        <taxon>Gordoniaceae</taxon>
        <taxon>Gordonia</taxon>
    </lineage>
</organism>
<evidence type="ECO:0000313" key="3">
    <source>
        <dbReference type="Proteomes" id="UP001195196"/>
    </source>
</evidence>
<dbReference type="InterPro" id="IPR025101">
    <property type="entry name" value="DUF4012"/>
</dbReference>